<gene>
    <name evidence="1" type="ORF">AAG570_010654</name>
</gene>
<evidence type="ECO:0000313" key="2">
    <source>
        <dbReference type="Proteomes" id="UP001558652"/>
    </source>
</evidence>
<sequence length="158" mass="18602">MIDNVKTLDDSQVEKTYERFRYIVGQYKGQPHLLNSYLSNILDRIVSVVKTESVPPHIKHRAFQYMQLITNVRGYKIVVQHLPHDSSDLEPVLTMLEAQDQFDTSTWETRYCLLLWLSIIVKIPFHMSKFDGSDGSDPTFTPIMQRYLYYFNGNNFLF</sequence>
<dbReference type="PANTHER" id="PTHR12658:SF0">
    <property type="entry name" value="TUBULIN-SPECIFIC CHAPERONE D"/>
    <property type="match status" value="1"/>
</dbReference>
<dbReference type="Pfam" id="PF23579">
    <property type="entry name" value="ARM_TBCD"/>
    <property type="match status" value="1"/>
</dbReference>
<proteinExistence type="predicted"/>
<dbReference type="InterPro" id="IPR033162">
    <property type="entry name" value="TBCD"/>
</dbReference>
<dbReference type="EMBL" id="JBFDAA010000005">
    <property type="protein sequence ID" value="KAL1132702.1"/>
    <property type="molecule type" value="Genomic_DNA"/>
</dbReference>
<name>A0ABD0YZ51_9HEMI</name>
<dbReference type="Proteomes" id="UP001558652">
    <property type="component" value="Unassembled WGS sequence"/>
</dbReference>
<accession>A0ABD0YZ51</accession>
<dbReference type="PANTHER" id="PTHR12658">
    <property type="entry name" value="BETA-TUBULIN COFACTOR D"/>
    <property type="match status" value="1"/>
</dbReference>
<keyword evidence="2" id="KW-1185">Reference proteome</keyword>
<evidence type="ECO:0008006" key="3">
    <source>
        <dbReference type="Google" id="ProtNLM"/>
    </source>
</evidence>
<comment type="caution">
    <text evidence="1">The sequence shown here is derived from an EMBL/GenBank/DDBJ whole genome shotgun (WGS) entry which is preliminary data.</text>
</comment>
<dbReference type="AlphaFoldDB" id="A0ABD0YZ51"/>
<protein>
    <recommendedName>
        <fullName evidence="3">Tubulin-specific chaperone D C-terminal domain-containing protein</fullName>
    </recommendedName>
</protein>
<evidence type="ECO:0000313" key="1">
    <source>
        <dbReference type="EMBL" id="KAL1132702.1"/>
    </source>
</evidence>
<reference evidence="1 2" key="1">
    <citation type="submission" date="2024-07" db="EMBL/GenBank/DDBJ databases">
        <title>Chromosome-level genome assembly of the water stick insect Ranatra chinensis (Heteroptera: Nepidae).</title>
        <authorList>
            <person name="Liu X."/>
        </authorList>
    </citation>
    <scope>NUCLEOTIDE SEQUENCE [LARGE SCALE GENOMIC DNA]</scope>
    <source>
        <strain evidence="1">Cailab_2021Rc</strain>
        <tissue evidence="1">Muscle</tissue>
    </source>
</reference>
<organism evidence="1 2">
    <name type="scientific">Ranatra chinensis</name>
    <dbReference type="NCBI Taxonomy" id="642074"/>
    <lineage>
        <taxon>Eukaryota</taxon>
        <taxon>Metazoa</taxon>
        <taxon>Ecdysozoa</taxon>
        <taxon>Arthropoda</taxon>
        <taxon>Hexapoda</taxon>
        <taxon>Insecta</taxon>
        <taxon>Pterygota</taxon>
        <taxon>Neoptera</taxon>
        <taxon>Paraneoptera</taxon>
        <taxon>Hemiptera</taxon>
        <taxon>Heteroptera</taxon>
        <taxon>Panheteroptera</taxon>
        <taxon>Nepomorpha</taxon>
        <taxon>Nepidae</taxon>
        <taxon>Ranatrinae</taxon>
        <taxon>Ranatra</taxon>
    </lineage>
</organism>